<feature type="region of interest" description="Disordered" evidence="1">
    <location>
        <begin position="700"/>
        <end position="727"/>
    </location>
</feature>
<evidence type="ECO:0000256" key="1">
    <source>
        <dbReference type="SAM" id="MobiDB-lite"/>
    </source>
</evidence>
<evidence type="ECO:0000313" key="3">
    <source>
        <dbReference type="Proteomes" id="UP000033123"/>
    </source>
</evidence>
<organism evidence="2 3">
    <name type="scientific">Methanosarcina siciliae C2J</name>
    <dbReference type="NCBI Taxonomy" id="1434118"/>
    <lineage>
        <taxon>Archaea</taxon>
        <taxon>Methanobacteriati</taxon>
        <taxon>Methanobacteriota</taxon>
        <taxon>Stenosarchaea group</taxon>
        <taxon>Methanomicrobia</taxon>
        <taxon>Methanosarcinales</taxon>
        <taxon>Methanosarcinaceae</taxon>
        <taxon>Methanosarcina</taxon>
    </lineage>
</organism>
<dbReference type="GeneID" id="24872617"/>
<dbReference type="Proteomes" id="UP000033123">
    <property type="component" value="Chromosome"/>
</dbReference>
<evidence type="ECO:0008006" key="4">
    <source>
        <dbReference type="Google" id="ProtNLM"/>
    </source>
</evidence>
<dbReference type="KEGG" id="msj:MSSAC_2951"/>
<protein>
    <recommendedName>
        <fullName evidence="4">DUF11 domain-containing protein</fullName>
    </recommendedName>
</protein>
<proteinExistence type="predicted"/>
<reference evidence="2 3" key="1">
    <citation type="submission" date="2014-07" db="EMBL/GenBank/DDBJ databases">
        <title>Methanogenic archaea and the global carbon cycle.</title>
        <authorList>
            <person name="Henriksen J.R."/>
            <person name="Luke J."/>
            <person name="Reinhart S."/>
            <person name="Benedict M.N."/>
            <person name="Youngblut N.D."/>
            <person name="Metcalf M.E."/>
            <person name="Whitaker R.J."/>
            <person name="Metcalf W.W."/>
        </authorList>
    </citation>
    <scope>NUCLEOTIDE SEQUENCE [LARGE SCALE GENOMIC DNA]</scope>
    <source>
        <strain evidence="2 3">C2J</strain>
    </source>
</reference>
<accession>A0A0E3LDM7</accession>
<dbReference type="PATRIC" id="fig|1434118.4.peg.3830"/>
<gene>
    <name evidence="2" type="ORF">MSSAC_2951</name>
</gene>
<name>A0A0E3LDM7_9EURY</name>
<dbReference type="HOGENOM" id="CLU_418359_0_0_2"/>
<dbReference type="EMBL" id="CP009508">
    <property type="protein sequence ID" value="AKB37541.1"/>
    <property type="molecule type" value="Genomic_DNA"/>
</dbReference>
<evidence type="ECO:0000313" key="2">
    <source>
        <dbReference type="EMBL" id="AKB37541.1"/>
    </source>
</evidence>
<feature type="compositionally biased region" description="Acidic residues" evidence="1">
    <location>
        <begin position="710"/>
        <end position="720"/>
    </location>
</feature>
<sequence>MSYCIPKVVSALIVLIFMTVLLAQSVSASETYAPADTVKDSGADDVEWVEFGSGKVAWKTTTEFVQYSGTRLEVQVLNESGEYETIPYVLKVNDFNFGRTMADISIAQAKEGAKPVHKILFLEGTAEYENWCQINHELKVELTDITEDSHGTPYAKLKYYKRGNPELEIEIKSSTETYDGVSVGEADYFPERKKEIVVKVKNSGDAWVERIILDVNLTNFDLADSRKSLSERDIQSKGDHLYADLGWLAKGKERSINFTVRAPSWEEINSHLEMEPCNITAIATGDDILGYEYEGNKTHSFSPPDPDINVVRKLYTYSLSLEGVAQANEEESESDSTEKTVHFSEDKEIFMSSWYIKDSEVRGLKGYCVLREALYNLQGYPLENLSFVLPPVPEGLLIAEVYRNGKPARISGDNPGSMGRVSFHIPENTDSVTLGDILPDSIPGKESYNVYYILIPTRPGTYKIEGLSVSAECYGYNLSETSDAVSLTVHGPHIVVNKAIENSGEDKVDISVTVKNDGDRAASAILSDLVPLEAGLVPDSISLWRNGKLQDSALPLKEWELEIDEGEDSTSVSAAFSLQPGEYYDLKYSIEPENLSNLDLPYTEVDFKDRNNYKGTARSSFFKSGAEVTQQWDYYKNSWEVTAENWDASAEDWTEDWDPIAKQWKSEIEPEPVEALEDYPAELPEAPKSTLDKIKDFLTGLLPDGKEDSEPSDLSEEPAETSEREPLFIKIKNYVTGLLPGGGKDTGTASDGEIQ</sequence>
<dbReference type="RefSeq" id="WP_231593444.1">
    <property type="nucleotide sequence ID" value="NZ_CP009508.1"/>
</dbReference>
<dbReference type="AlphaFoldDB" id="A0A0E3LDM7"/>